<protein>
    <submittedName>
        <fullName evidence="1">Uncharacterized protein</fullName>
    </submittedName>
</protein>
<dbReference type="EnsemblPlants" id="AVESA.00010b.r2.4AG0637070.1">
    <property type="protein sequence ID" value="AVESA.00010b.r2.4AG0637070.1.CDS"/>
    <property type="gene ID" value="AVESA.00010b.r2.4AG0637070"/>
</dbReference>
<proteinExistence type="predicted"/>
<keyword evidence="2" id="KW-1185">Reference proteome</keyword>
<evidence type="ECO:0000313" key="2">
    <source>
        <dbReference type="Proteomes" id="UP001732700"/>
    </source>
</evidence>
<reference evidence="1" key="1">
    <citation type="submission" date="2021-05" db="EMBL/GenBank/DDBJ databases">
        <authorList>
            <person name="Scholz U."/>
            <person name="Mascher M."/>
            <person name="Fiebig A."/>
        </authorList>
    </citation>
    <scope>NUCLEOTIDE SEQUENCE [LARGE SCALE GENOMIC DNA]</scope>
</reference>
<reference evidence="1" key="2">
    <citation type="submission" date="2025-09" db="UniProtKB">
        <authorList>
            <consortium name="EnsemblPlants"/>
        </authorList>
    </citation>
    <scope>IDENTIFICATION</scope>
</reference>
<sequence>MINPLTRVGSLVVTIHEQEMGDALRAQALAAEDEVGVWPGELDEQLISELLSDDSLLGAPAPADDSENRSCDTGGAASARCNSGGGSTAAAEHERLPPASASAASQGLCSVYSGPTIRDIQKALWSRPYPSSRRYGSVYFSRRYGEPSTAAPESKRTTKVRSCGGKTPTDGYKWRKYGQKCIKNNPHPRSYYKCTSSHCSAKKHVEKSTDDPEMLIVTYEGSHLHGPQQLLRRLQHPDLPGAAAGDVVADGSPSLPPAFDDGYHGAGDRGFGCGIPSSNGTSDEEVREGNALQGRAHDAVQRVARDSCDATPASAVPRAADAAAVFASSDSPPSNWSGQDFPWSLESLLPVHRI</sequence>
<dbReference type="Proteomes" id="UP001732700">
    <property type="component" value="Chromosome 4A"/>
</dbReference>
<evidence type="ECO:0000313" key="1">
    <source>
        <dbReference type="EnsemblPlants" id="AVESA.00010b.r2.4AG0637070.1.CDS"/>
    </source>
</evidence>
<organism evidence="1 2">
    <name type="scientific">Avena sativa</name>
    <name type="common">Oat</name>
    <dbReference type="NCBI Taxonomy" id="4498"/>
    <lineage>
        <taxon>Eukaryota</taxon>
        <taxon>Viridiplantae</taxon>
        <taxon>Streptophyta</taxon>
        <taxon>Embryophyta</taxon>
        <taxon>Tracheophyta</taxon>
        <taxon>Spermatophyta</taxon>
        <taxon>Magnoliopsida</taxon>
        <taxon>Liliopsida</taxon>
        <taxon>Poales</taxon>
        <taxon>Poaceae</taxon>
        <taxon>BOP clade</taxon>
        <taxon>Pooideae</taxon>
        <taxon>Poodae</taxon>
        <taxon>Poeae</taxon>
        <taxon>Poeae Chloroplast Group 1 (Aveneae type)</taxon>
        <taxon>Aveninae</taxon>
        <taxon>Avena</taxon>
    </lineage>
</organism>
<name>A0ACD5WGR5_AVESA</name>
<accession>A0ACD5WGR5</accession>